<protein>
    <recommendedName>
        <fullName evidence="3">STAS domain-containing protein</fullName>
    </recommendedName>
</protein>
<dbReference type="AlphaFoldDB" id="A0A5Q0TF62"/>
<gene>
    <name evidence="1" type="ORF">GFB47_04825</name>
</gene>
<dbReference type="Proteomes" id="UP000348942">
    <property type="component" value="Chromosome 1"/>
</dbReference>
<accession>A0A5Q0TF62</accession>
<reference evidence="1 2" key="1">
    <citation type="submission" date="2019-10" db="EMBL/GenBank/DDBJ databases">
        <title>Vibrio sp. nov., isolated from Coralline algae surface.</title>
        <authorList>
            <person name="Geng Y."/>
            <person name="Zhang X."/>
        </authorList>
    </citation>
    <scope>NUCLEOTIDE SEQUENCE [LARGE SCALE GENOMIC DNA]</scope>
    <source>
        <strain evidence="1 2">SM1977</strain>
    </source>
</reference>
<evidence type="ECO:0000313" key="2">
    <source>
        <dbReference type="Proteomes" id="UP000348942"/>
    </source>
</evidence>
<evidence type="ECO:0008006" key="3">
    <source>
        <dbReference type="Google" id="ProtNLM"/>
    </source>
</evidence>
<dbReference type="EMBL" id="CP045699">
    <property type="protein sequence ID" value="QGA64786.1"/>
    <property type="molecule type" value="Genomic_DNA"/>
</dbReference>
<keyword evidence="2" id="KW-1185">Reference proteome</keyword>
<name>A0A5Q0TF62_9VIBR</name>
<proteinExistence type="predicted"/>
<sequence>MVVIINVENVLDETTLDGAIRSFIGNLKFAGFEIDLKRVVNINRKGTIQLISHFHTIMMRQALDGRPLVVCVKNEYQAVEMTRLFKEEGSQRVEVFTLESAEIL</sequence>
<evidence type="ECO:0000313" key="1">
    <source>
        <dbReference type="EMBL" id="QGA64786.1"/>
    </source>
</evidence>
<dbReference type="RefSeq" id="WP_153446937.1">
    <property type="nucleotide sequence ID" value="NZ_CP045699.1"/>
</dbReference>
<organism evidence="1 2">
    <name type="scientific">Vibrio algicola</name>
    <dbReference type="NCBI Taxonomy" id="2662262"/>
    <lineage>
        <taxon>Bacteria</taxon>
        <taxon>Pseudomonadati</taxon>
        <taxon>Pseudomonadota</taxon>
        <taxon>Gammaproteobacteria</taxon>
        <taxon>Vibrionales</taxon>
        <taxon>Vibrionaceae</taxon>
        <taxon>Vibrio</taxon>
    </lineage>
</organism>